<dbReference type="RefSeq" id="WP_280780205.1">
    <property type="nucleotide sequence ID" value="NZ_JAWLKA010000008.1"/>
</dbReference>
<dbReference type="EMBL" id="JAWLKA010000008">
    <property type="protein sequence ID" value="MDV6281996.1"/>
    <property type="molecule type" value="Genomic_DNA"/>
</dbReference>
<dbReference type="InterPro" id="IPR032783">
    <property type="entry name" value="AraC_lig"/>
</dbReference>
<comment type="caution">
    <text evidence="3">The sequence shown here is derived from an EMBL/GenBank/DDBJ whole genome shotgun (WGS) entry which is preliminary data.</text>
</comment>
<sequence length="47" mass="5214">MRGVDPWTTPDPLGEALHALRMAGTFYCRSELTAPWGLDLPPEPESM</sequence>
<proteinExistence type="predicted"/>
<accession>A0ABU4CEL7</accession>
<dbReference type="Pfam" id="PF12852">
    <property type="entry name" value="Cupin_6"/>
    <property type="match status" value="1"/>
</dbReference>
<organism evidence="3 4">
    <name type="scientific">Rhodococcus jostii</name>
    <dbReference type="NCBI Taxonomy" id="132919"/>
    <lineage>
        <taxon>Bacteria</taxon>
        <taxon>Bacillati</taxon>
        <taxon>Actinomycetota</taxon>
        <taxon>Actinomycetes</taxon>
        <taxon>Mycobacteriales</taxon>
        <taxon>Nocardiaceae</taxon>
        <taxon>Rhodococcus</taxon>
    </lineage>
</organism>
<dbReference type="Proteomes" id="UP001185737">
    <property type="component" value="Unassembled WGS sequence"/>
</dbReference>
<evidence type="ECO:0000259" key="2">
    <source>
        <dbReference type="Pfam" id="PF12852"/>
    </source>
</evidence>
<evidence type="ECO:0000313" key="4">
    <source>
        <dbReference type="Proteomes" id="UP001185737"/>
    </source>
</evidence>
<gene>
    <name evidence="3" type="ORF">R3Q59_15940</name>
</gene>
<keyword evidence="4" id="KW-1185">Reference proteome</keyword>
<evidence type="ECO:0000313" key="3">
    <source>
        <dbReference type="EMBL" id="MDV6281996.1"/>
    </source>
</evidence>
<protein>
    <recommendedName>
        <fullName evidence="2">AraC-type transcription regulator ligand-binding domain-containing protein</fullName>
    </recommendedName>
</protein>
<feature type="domain" description="AraC-type transcription regulator ligand-binding" evidence="2">
    <location>
        <begin position="11"/>
        <end position="43"/>
    </location>
</feature>
<evidence type="ECO:0000256" key="1">
    <source>
        <dbReference type="ARBA" id="ARBA00023125"/>
    </source>
</evidence>
<reference evidence="3 4" key="1">
    <citation type="submission" date="2023-10" db="EMBL/GenBank/DDBJ databases">
        <title>Development of a sustainable strategy for remediation of hydrocarbon-contaminated territories based on the waste exchange concept.</title>
        <authorList>
            <person name="Krivoruchko A."/>
        </authorList>
    </citation>
    <scope>NUCLEOTIDE SEQUENCE [LARGE SCALE GENOMIC DNA]</scope>
    <source>
        <strain evidence="3 4">IEGM 60</strain>
    </source>
</reference>
<keyword evidence="1" id="KW-0238">DNA-binding</keyword>
<name>A0ABU4CEL7_RHOJO</name>